<dbReference type="Proteomes" id="UP001241110">
    <property type="component" value="Unassembled WGS sequence"/>
</dbReference>
<dbReference type="InterPro" id="IPR011991">
    <property type="entry name" value="ArsR-like_HTH"/>
</dbReference>
<evidence type="ECO:0000313" key="6">
    <source>
        <dbReference type="EMBL" id="MDJ1481810.1"/>
    </source>
</evidence>
<name>A0AAE3QRD8_9BACT</name>
<evidence type="ECO:0000256" key="4">
    <source>
        <dbReference type="PIRNR" id="PIRNR006707"/>
    </source>
</evidence>
<dbReference type="InterPro" id="IPR026282">
    <property type="entry name" value="MJ1563"/>
</dbReference>
<protein>
    <recommendedName>
        <fullName evidence="4">HTH-type transcriptional regulator</fullName>
    </recommendedName>
</protein>
<keyword evidence="8" id="KW-1185">Reference proteome</keyword>
<evidence type="ECO:0000259" key="5">
    <source>
        <dbReference type="Pfam" id="PF12802"/>
    </source>
</evidence>
<reference evidence="6 8" key="1">
    <citation type="submission" date="2023-05" db="EMBL/GenBank/DDBJ databases">
        <authorList>
            <person name="Zhang X."/>
        </authorList>
    </citation>
    <scope>NUCLEOTIDE SEQUENCE</scope>
    <source>
        <strain evidence="7 8">DM2B3-1</strain>
        <strain evidence="6">YF14B1</strain>
    </source>
</reference>
<dbReference type="SUPFAM" id="SSF46785">
    <property type="entry name" value="Winged helix' DNA-binding domain"/>
    <property type="match status" value="1"/>
</dbReference>
<dbReference type="InterPro" id="IPR036390">
    <property type="entry name" value="WH_DNA-bd_sf"/>
</dbReference>
<organism evidence="6 9">
    <name type="scientific">Xanthocytophaga flava</name>
    <dbReference type="NCBI Taxonomy" id="3048013"/>
    <lineage>
        <taxon>Bacteria</taxon>
        <taxon>Pseudomonadati</taxon>
        <taxon>Bacteroidota</taxon>
        <taxon>Cytophagia</taxon>
        <taxon>Cytophagales</taxon>
        <taxon>Rhodocytophagaceae</taxon>
        <taxon>Xanthocytophaga</taxon>
    </lineage>
</organism>
<evidence type="ECO:0000313" key="7">
    <source>
        <dbReference type="EMBL" id="MDJ1492068.1"/>
    </source>
</evidence>
<keyword evidence="2 4" id="KW-0238">DNA-binding</keyword>
<dbReference type="InterPro" id="IPR052362">
    <property type="entry name" value="HTH-GbsR_regulator"/>
</dbReference>
<dbReference type="Proteomes" id="UP001228581">
    <property type="component" value="Unassembled WGS sequence"/>
</dbReference>
<accession>A0AAE3QRD8</accession>
<dbReference type="EMBL" id="JASJOS010000006">
    <property type="protein sequence ID" value="MDJ1481810.1"/>
    <property type="molecule type" value="Genomic_DNA"/>
</dbReference>
<dbReference type="InterPro" id="IPR000835">
    <property type="entry name" value="HTH_MarR-typ"/>
</dbReference>
<dbReference type="AlphaFoldDB" id="A0AAE3QRD8"/>
<dbReference type="PANTHER" id="PTHR38465:SF1">
    <property type="entry name" value="HTH-TYPE TRANSCRIPTIONAL REGULATOR MJ1563-RELATED"/>
    <property type="match status" value="1"/>
</dbReference>
<dbReference type="GO" id="GO:0003677">
    <property type="term" value="F:DNA binding"/>
    <property type="evidence" value="ECO:0007669"/>
    <property type="project" value="UniProtKB-UniRule"/>
</dbReference>
<comment type="similarity">
    <text evidence="4">Belongs to the GbsR family.</text>
</comment>
<dbReference type="InterPro" id="IPR036388">
    <property type="entry name" value="WH-like_DNA-bd_sf"/>
</dbReference>
<evidence type="ECO:0000256" key="1">
    <source>
        <dbReference type="ARBA" id="ARBA00023015"/>
    </source>
</evidence>
<proteinExistence type="inferred from homology"/>
<dbReference type="PIRSF" id="PIRSF006707">
    <property type="entry name" value="MJ1563"/>
    <property type="match status" value="1"/>
</dbReference>
<comment type="caution">
    <text evidence="6">The sequence shown here is derived from an EMBL/GenBank/DDBJ whole genome shotgun (WGS) entry which is preliminary data.</text>
</comment>
<keyword evidence="3 4" id="KW-0804">Transcription</keyword>
<evidence type="ECO:0000313" key="8">
    <source>
        <dbReference type="Proteomes" id="UP001228581"/>
    </source>
</evidence>
<evidence type="ECO:0000256" key="3">
    <source>
        <dbReference type="ARBA" id="ARBA00023163"/>
    </source>
</evidence>
<dbReference type="RefSeq" id="WP_313980094.1">
    <property type="nucleotide sequence ID" value="NZ_JASJOR010000008.1"/>
</dbReference>
<dbReference type="Gene3D" id="1.10.10.10">
    <property type="entry name" value="Winged helix-like DNA-binding domain superfamily/Winged helix DNA-binding domain"/>
    <property type="match status" value="1"/>
</dbReference>
<dbReference type="CDD" id="cd00090">
    <property type="entry name" value="HTH_ARSR"/>
    <property type="match status" value="1"/>
</dbReference>
<keyword evidence="1 4" id="KW-0805">Transcription regulation</keyword>
<evidence type="ECO:0000313" key="9">
    <source>
        <dbReference type="Proteomes" id="UP001241110"/>
    </source>
</evidence>
<dbReference type="Pfam" id="PF12802">
    <property type="entry name" value="MarR_2"/>
    <property type="match status" value="1"/>
</dbReference>
<dbReference type="EMBL" id="JASJOT010000002">
    <property type="protein sequence ID" value="MDJ1492068.1"/>
    <property type="molecule type" value="Genomic_DNA"/>
</dbReference>
<evidence type="ECO:0000256" key="2">
    <source>
        <dbReference type="ARBA" id="ARBA00023125"/>
    </source>
</evidence>
<sequence>MELQEAKDKFVQAWGTLGSQWGINRTMTQIHALLLVSAEPLSADDIMEQLQISRGNVNMNVRDLIDWGLVFKVLKPGERKEFFSAEKDIWKVFKQVVKERRRRELEPVFGILEDVSKVEGNPDNPEYKAFIKPIQDIQKIASRADSTLETLTKADENWFFSTLLKLLK</sequence>
<dbReference type="GO" id="GO:0003700">
    <property type="term" value="F:DNA-binding transcription factor activity"/>
    <property type="evidence" value="ECO:0007669"/>
    <property type="project" value="InterPro"/>
</dbReference>
<gene>
    <name evidence="6" type="ORF">QNI16_15020</name>
    <name evidence="7" type="ORF">QNI19_03940</name>
</gene>
<feature type="domain" description="HTH marR-type" evidence="5">
    <location>
        <begin position="22"/>
        <end position="78"/>
    </location>
</feature>
<dbReference type="PANTHER" id="PTHR38465">
    <property type="entry name" value="HTH-TYPE TRANSCRIPTIONAL REGULATOR MJ1563-RELATED"/>
    <property type="match status" value="1"/>
</dbReference>